<sequence>MPTLNHDDAPRLVMPDRAESTAQMKIDRGTWAGRAYAKYDRAAVMRIVRAVAEAAYQSAQHYAEWAVRETGMGVVEHKRLKNELSSHALVDFYEDMDLVNPRVDTGRKIVELPRPAGMILALTPATNPVSTIFYKTILAVLSRNAILFSPHPLARECCCDAAARLAAAAEQAGAPAGLIQCIEAPSVPLVQALMSSPKIQVILATGGNPMVRAAYSSGNPAIGVGPSNIPVYVDPDTDQTAAARRIIDSKSFDNSVLCTNESVLISLERDRSRLERALRANGAHICSEGEVVKLREWLFPEGRLNTASVGKSAVWIATQAGFRVASSSRVLVAPIETVGIDEPLSKEKLAPVLSWTMVASFERATAVARMLLRMHGAGHSASFHGEDPQKAMDYAAALPVYRVVVNAPCSQGAAGFSTHLAPSFTIGTGYFGRSSVGENIGPQHLVHWTRLAWNSDSAVPMGDFTNVQMTFEGPDSAPRAPASSRPVLAAVPPSGASEPGGMDRDMLRQLILQELRELTRGQP</sequence>
<dbReference type="InterPro" id="IPR016161">
    <property type="entry name" value="Ald_DH/histidinol_DH"/>
</dbReference>
<keyword evidence="5" id="KW-1185">Reference proteome</keyword>
<dbReference type="InterPro" id="IPR015590">
    <property type="entry name" value="Aldehyde_DH_dom"/>
</dbReference>
<dbReference type="SUPFAM" id="SSF53720">
    <property type="entry name" value="ALDH-like"/>
    <property type="match status" value="1"/>
</dbReference>
<dbReference type="Gene3D" id="3.40.605.10">
    <property type="entry name" value="Aldehyde Dehydrogenase, Chain A, domain 1"/>
    <property type="match status" value="1"/>
</dbReference>
<reference evidence="4 5" key="1">
    <citation type="submission" date="2024-06" db="EMBL/GenBank/DDBJ databases">
        <title>Genomic Encyclopedia of Type Strains, Phase IV (KMG-IV): sequencing the most valuable type-strain genomes for metagenomic binning, comparative biology and taxonomic classification.</title>
        <authorList>
            <person name="Goeker M."/>
        </authorList>
    </citation>
    <scope>NUCLEOTIDE SEQUENCE [LARGE SCALE GENOMIC DNA]</scope>
    <source>
        <strain evidence="4 5">DSM 19730</strain>
    </source>
</reference>
<proteinExistence type="predicted"/>
<evidence type="ECO:0000259" key="3">
    <source>
        <dbReference type="Pfam" id="PF00171"/>
    </source>
</evidence>
<evidence type="ECO:0000256" key="1">
    <source>
        <dbReference type="ARBA" id="ARBA00023002"/>
    </source>
</evidence>
<dbReference type="CDD" id="cd07122">
    <property type="entry name" value="ALDH_F20_ACDH"/>
    <property type="match status" value="1"/>
</dbReference>
<dbReference type="EMBL" id="JBEPMN010000006">
    <property type="protein sequence ID" value="MET3661727.1"/>
    <property type="molecule type" value="Genomic_DNA"/>
</dbReference>
<protein>
    <submittedName>
        <fullName evidence="4">Acyl-CoA reductase-like NAD-dependent aldehyde dehydrogenase</fullName>
    </submittedName>
</protein>
<dbReference type="RefSeq" id="WP_354151599.1">
    <property type="nucleotide sequence ID" value="NZ_JBEPMN010000006.1"/>
</dbReference>
<name>A0ABV2KLL9_9HYPH</name>
<feature type="domain" description="Aldehyde dehydrogenase" evidence="3">
    <location>
        <begin position="31"/>
        <end position="265"/>
    </location>
</feature>
<dbReference type="PANTHER" id="PTHR11699">
    <property type="entry name" value="ALDEHYDE DEHYDROGENASE-RELATED"/>
    <property type="match status" value="1"/>
</dbReference>
<gene>
    <name evidence="4" type="ORF">ABID44_002055</name>
</gene>
<dbReference type="Gene3D" id="3.40.309.10">
    <property type="entry name" value="Aldehyde Dehydrogenase, Chain A, domain 2"/>
    <property type="match status" value="1"/>
</dbReference>
<evidence type="ECO:0000256" key="2">
    <source>
        <dbReference type="SAM" id="MobiDB-lite"/>
    </source>
</evidence>
<keyword evidence="1" id="KW-0560">Oxidoreductase</keyword>
<evidence type="ECO:0000313" key="5">
    <source>
        <dbReference type="Proteomes" id="UP001549143"/>
    </source>
</evidence>
<dbReference type="Proteomes" id="UP001549143">
    <property type="component" value="Unassembled WGS sequence"/>
</dbReference>
<organism evidence="4 5">
    <name type="scientific">Aquamicrobium ahrensii</name>
    <dbReference type="NCBI Taxonomy" id="469551"/>
    <lineage>
        <taxon>Bacteria</taxon>
        <taxon>Pseudomonadati</taxon>
        <taxon>Pseudomonadota</taxon>
        <taxon>Alphaproteobacteria</taxon>
        <taxon>Hyphomicrobiales</taxon>
        <taxon>Phyllobacteriaceae</taxon>
        <taxon>Aquamicrobium</taxon>
    </lineage>
</organism>
<feature type="region of interest" description="Disordered" evidence="2">
    <location>
        <begin position="472"/>
        <end position="504"/>
    </location>
</feature>
<dbReference type="InterPro" id="IPR016163">
    <property type="entry name" value="Ald_DH_C"/>
</dbReference>
<dbReference type="Pfam" id="PF00171">
    <property type="entry name" value="Aldedh"/>
    <property type="match status" value="1"/>
</dbReference>
<dbReference type="InterPro" id="IPR016162">
    <property type="entry name" value="Ald_DH_N"/>
</dbReference>
<evidence type="ECO:0000313" key="4">
    <source>
        <dbReference type="EMBL" id="MET3661727.1"/>
    </source>
</evidence>
<accession>A0ABV2KLL9</accession>
<comment type="caution">
    <text evidence="4">The sequence shown here is derived from an EMBL/GenBank/DDBJ whole genome shotgun (WGS) entry which is preliminary data.</text>
</comment>